<proteinExistence type="predicted"/>
<evidence type="ECO:0000256" key="1">
    <source>
        <dbReference type="SAM" id="Phobius"/>
    </source>
</evidence>
<accession>A0A318SQ63</accession>
<organism evidence="2 3">
    <name type="scientific">Xylophilus ampelinus</name>
    <dbReference type="NCBI Taxonomy" id="54067"/>
    <lineage>
        <taxon>Bacteria</taxon>
        <taxon>Pseudomonadati</taxon>
        <taxon>Pseudomonadota</taxon>
        <taxon>Betaproteobacteria</taxon>
        <taxon>Burkholderiales</taxon>
        <taxon>Xylophilus</taxon>
    </lineage>
</organism>
<dbReference type="EMBL" id="QJTC01000002">
    <property type="protein sequence ID" value="PYE79449.1"/>
    <property type="molecule type" value="Genomic_DNA"/>
</dbReference>
<comment type="caution">
    <text evidence="2">The sequence shown here is derived from an EMBL/GenBank/DDBJ whole genome shotgun (WGS) entry which is preliminary data.</text>
</comment>
<protein>
    <submittedName>
        <fullName evidence="2">Uncharacterized protein</fullName>
    </submittedName>
</protein>
<reference evidence="2 3" key="1">
    <citation type="submission" date="2018-06" db="EMBL/GenBank/DDBJ databases">
        <title>Genomic Encyclopedia of Type Strains, Phase III (KMG-III): the genomes of soil and plant-associated and newly described type strains.</title>
        <authorList>
            <person name="Whitman W."/>
        </authorList>
    </citation>
    <scope>NUCLEOTIDE SEQUENCE [LARGE SCALE GENOMIC DNA]</scope>
    <source>
        <strain evidence="2 3">CECT 7646</strain>
    </source>
</reference>
<name>A0A318SQ63_9BURK</name>
<gene>
    <name evidence="2" type="ORF">DFQ15_102182</name>
</gene>
<keyword evidence="3" id="KW-1185">Reference proteome</keyword>
<dbReference type="OrthoDB" id="9154137at2"/>
<keyword evidence="1" id="KW-0812">Transmembrane</keyword>
<dbReference type="RefSeq" id="WP_110464414.1">
    <property type="nucleotide sequence ID" value="NZ_JAMOFZ010000001.1"/>
</dbReference>
<evidence type="ECO:0000313" key="2">
    <source>
        <dbReference type="EMBL" id="PYE79449.1"/>
    </source>
</evidence>
<feature type="transmembrane region" description="Helical" evidence="1">
    <location>
        <begin position="12"/>
        <end position="33"/>
    </location>
</feature>
<keyword evidence="1" id="KW-0472">Membrane</keyword>
<dbReference type="Proteomes" id="UP000247540">
    <property type="component" value="Unassembled WGS sequence"/>
</dbReference>
<sequence>MQKPDYRKWREVGEACILLATLLASGAGLGYWAGTERMRGMLIEDRQDHLEELQRLQDANRMALQAISGRLAQAAGSTAEAAGVAATAAETAQVAAQTASKAAKAAGVPAAAIEQDRKAINSAIGKANARIGEGAR</sequence>
<keyword evidence="1" id="KW-1133">Transmembrane helix</keyword>
<evidence type="ECO:0000313" key="3">
    <source>
        <dbReference type="Proteomes" id="UP000247540"/>
    </source>
</evidence>
<dbReference type="AlphaFoldDB" id="A0A318SQ63"/>